<evidence type="ECO:0000313" key="7">
    <source>
        <dbReference type="WBParaSite" id="EEL_0000710801-mRNA-1"/>
    </source>
</evidence>
<dbReference type="InterPro" id="IPR044399">
    <property type="entry name" value="Mb-like_M"/>
</dbReference>
<keyword evidence="1" id="KW-0349">Heme</keyword>
<proteinExistence type="predicted"/>
<dbReference type="Gene3D" id="1.10.490.10">
    <property type="entry name" value="Globins"/>
    <property type="match status" value="1"/>
</dbReference>
<sequence length="363" mass="41556">MQRHLYDKPLESLIHSFFQMNEMNTLGNRKIQEKKYFGNEKAKKETKRADRIKGMRKEIKSPIVSLAVKFLYNYSRWAQIYMSFTYLQIGILLTTLLVRSLSFGKFWMIVAARFTSKARQSVVSDKKKSEKSHKDGKRNSTPHQTLKFINDRFRSHSPWSDGNSNEQHSVSALQAINCRSATNLRYVGTNRWGLLYQQTLALKITWNKLCKTPHSACRGISAIMGEKNKALRDIFYNVAFVNGIAEHRTIATLHDHSHFFISLISQIIQSLDSESDDIFKHIDKIGLCHSGLAKYGFERKLWDQLGEELVDVLVVQNCVRSFPGSCRAWTVLIANLIDHLSAATTNSYSTGKSTKSQHRSKSA</sequence>
<dbReference type="InterPro" id="IPR009050">
    <property type="entry name" value="Globin-like_sf"/>
</dbReference>
<dbReference type="PANTHER" id="PTHR46458">
    <property type="entry name" value="BLR2807 PROTEIN"/>
    <property type="match status" value="1"/>
</dbReference>
<keyword evidence="3" id="KW-0408">Iron</keyword>
<feature type="region of interest" description="Disordered" evidence="4">
    <location>
        <begin position="122"/>
        <end position="143"/>
    </location>
</feature>
<dbReference type="AlphaFoldDB" id="A0A0R3RXY3"/>
<dbReference type="WBParaSite" id="EEL_0000710801-mRNA-1">
    <property type="protein sequence ID" value="EEL_0000710801-mRNA-1"/>
    <property type="gene ID" value="EEL_0000710801"/>
</dbReference>
<protein>
    <submittedName>
        <fullName evidence="7">GLOBIN domain-containing protein</fullName>
    </submittedName>
</protein>
<dbReference type="GO" id="GO:0020037">
    <property type="term" value="F:heme binding"/>
    <property type="evidence" value="ECO:0007669"/>
    <property type="project" value="InterPro"/>
</dbReference>
<dbReference type="STRING" id="1147741.A0A0R3RXY3"/>
<keyword evidence="5" id="KW-0472">Membrane</keyword>
<dbReference type="CDD" id="cd01040">
    <property type="entry name" value="Mb-like"/>
    <property type="match status" value="1"/>
</dbReference>
<dbReference type="SUPFAM" id="SSF46458">
    <property type="entry name" value="Globin-like"/>
    <property type="match status" value="1"/>
</dbReference>
<organism evidence="6 7">
    <name type="scientific">Elaeophora elaphi</name>
    <dbReference type="NCBI Taxonomy" id="1147741"/>
    <lineage>
        <taxon>Eukaryota</taxon>
        <taxon>Metazoa</taxon>
        <taxon>Ecdysozoa</taxon>
        <taxon>Nematoda</taxon>
        <taxon>Chromadorea</taxon>
        <taxon>Rhabditida</taxon>
        <taxon>Spirurina</taxon>
        <taxon>Spiruromorpha</taxon>
        <taxon>Filarioidea</taxon>
        <taxon>Onchocercidae</taxon>
        <taxon>Elaeophora</taxon>
    </lineage>
</organism>
<dbReference type="InterPro" id="IPR012292">
    <property type="entry name" value="Globin/Proto"/>
</dbReference>
<reference evidence="7" key="1">
    <citation type="submission" date="2017-02" db="UniProtKB">
        <authorList>
            <consortium name="WormBaseParasite"/>
        </authorList>
    </citation>
    <scope>IDENTIFICATION</scope>
</reference>
<evidence type="ECO:0000256" key="1">
    <source>
        <dbReference type="ARBA" id="ARBA00022617"/>
    </source>
</evidence>
<name>A0A0R3RXY3_9BILA</name>
<dbReference type="Proteomes" id="UP000050640">
    <property type="component" value="Unplaced"/>
</dbReference>
<evidence type="ECO:0000256" key="4">
    <source>
        <dbReference type="SAM" id="MobiDB-lite"/>
    </source>
</evidence>
<feature type="transmembrane region" description="Helical" evidence="5">
    <location>
        <begin position="78"/>
        <end position="98"/>
    </location>
</feature>
<dbReference type="InterPro" id="IPR050532">
    <property type="entry name" value="Globin-like_OT"/>
</dbReference>
<keyword evidence="5" id="KW-0812">Transmembrane</keyword>
<keyword evidence="2" id="KW-0479">Metal-binding</keyword>
<evidence type="ECO:0000256" key="2">
    <source>
        <dbReference type="ARBA" id="ARBA00022723"/>
    </source>
</evidence>
<evidence type="ECO:0000256" key="5">
    <source>
        <dbReference type="SAM" id="Phobius"/>
    </source>
</evidence>
<dbReference type="GO" id="GO:0019825">
    <property type="term" value="F:oxygen binding"/>
    <property type="evidence" value="ECO:0007669"/>
    <property type="project" value="InterPro"/>
</dbReference>
<evidence type="ECO:0000313" key="6">
    <source>
        <dbReference type="Proteomes" id="UP000050640"/>
    </source>
</evidence>
<dbReference type="GO" id="GO:0046872">
    <property type="term" value="F:metal ion binding"/>
    <property type="evidence" value="ECO:0007669"/>
    <property type="project" value="UniProtKB-KW"/>
</dbReference>
<keyword evidence="5" id="KW-1133">Transmembrane helix</keyword>
<keyword evidence="6" id="KW-1185">Reference proteome</keyword>
<accession>A0A0R3RXY3</accession>
<evidence type="ECO:0000256" key="3">
    <source>
        <dbReference type="ARBA" id="ARBA00023004"/>
    </source>
</evidence>
<dbReference type="PANTHER" id="PTHR46458:SF18">
    <property type="entry name" value="GLOBIN DOMAIN-CONTAINING PROTEIN"/>
    <property type="match status" value="1"/>
</dbReference>